<proteinExistence type="predicted"/>
<comment type="caution">
    <text evidence="1">The sequence shown here is derived from an EMBL/GenBank/DDBJ whole genome shotgun (WGS) entry which is preliminary data.</text>
</comment>
<evidence type="ECO:0000313" key="2">
    <source>
        <dbReference type="Proteomes" id="UP001206572"/>
    </source>
</evidence>
<organism evidence="1 2">
    <name type="scientific">Massilia agri</name>
    <dbReference type="NCBI Taxonomy" id="1886785"/>
    <lineage>
        <taxon>Bacteria</taxon>
        <taxon>Pseudomonadati</taxon>
        <taxon>Pseudomonadota</taxon>
        <taxon>Betaproteobacteria</taxon>
        <taxon>Burkholderiales</taxon>
        <taxon>Oxalobacteraceae</taxon>
        <taxon>Telluria group</taxon>
        <taxon>Massilia</taxon>
    </lineage>
</organism>
<name>A0ABT2AJ27_9BURK</name>
<reference evidence="1 2" key="1">
    <citation type="submission" date="2022-08" db="EMBL/GenBank/DDBJ databases">
        <title>Reclassification of Massilia species as members of the genera Telluria, Duganella, Pseudoduganella, Mokoshia gen. nov. and Zemynaea gen. nov. using orthogonal and non-orthogonal genome-based approaches.</title>
        <authorList>
            <person name="Bowman J.P."/>
        </authorList>
    </citation>
    <scope>NUCLEOTIDE SEQUENCE [LARGE SCALE GENOMIC DNA]</scope>
    <source>
        <strain evidence="1 2">JCM 31661</strain>
    </source>
</reference>
<dbReference type="Proteomes" id="UP001206572">
    <property type="component" value="Unassembled WGS sequence"/>
</dbReference>
<evidence type="ECO:0000313" key="1">
    <source>
        <dbReference type="EMBL" id="MCS0596025.1"/>
    </source>
</evidence>
<accession>A0ABT2AJ27</accession>
<protein>
    <submittedName>
        <fullName evidence="1">Uncharacterized protein</fullName>
    </submittedName>
</protein>
<dbReference type="EMBL" id="JANUHA010000003">
    <property type="protein sequence ID" value="MCS0596025.1"/>
    <property type="molecule type" value="Genomic_DNA"/>
</dbReference>
<sequence length="136" mass="15401">MSIFVVLILAALAWAAFHGWQLPNALRYRPSQGRAWRSSFPAASRKDIRDFLSVFVSAFSCRDSEKLHFRPDDEVLGIYRAVKPTRRLPDAQELDALATALREKYGLMLDEIWHEGLTLGGLFQRVQQARGKQAAA</sequence>
<keyword evidence="2" id="KW-1185">Reference proteome</keyword>
<gene>
    <name evidence="1" type="ORF">NX780_06640</name>
</gene>
<dbReference type="RefSeq" id="WP_258827062.1">
    <property type="nucleotide sequence ID" value="NZ_JANUHA010000003.1"/>
</dbReference>